<dbReference type="InParanoid" id="A0A0C3BTI5"/>
<protein>
    <submittedName>
        <fullName evidence="1">Uncharacterized protein</fullName>
    </submittedName>
</protein>
<name>A0A0C3BTI5_PILCF</name>
<gene>
    <name evidence="1" type="ORF">PILCRDRAFT_822347</name>
</gene>
<evidence type="ECO:0000313" key="1">
    <source>
        <dbReference type="EMBL" id="KIM80607.1"/>
    </source>
</evidence>
<dbReference type="Proteomes" id="UP000054166">
    <property type="component" value="Unassembled WGS sequence"/>
</dbReference>
<reference evidence="2" key="2">
    <citation type="submission" date="2015-01" db="EMBL/GenBank/DDBJ databases">
        <title>Evolutionary Origins and Diversification of the Mycorrhizal Mutualists.</title>
        <authorList>
            <consortium name="DOE Joint Genome Institute"/>
            <consortium name="Mycorrhizal Genomics Consortium"/>
            <person name="Kohler A."/>
            <person name="Kuo A."/>
            <person name="Nagy L.G."/>
            <person name="Floudas D."/>
            <person name="Copeland A."/>
            <person name="Barry K.W."/>
            <person name="Cichocki N."/>
            <person name="Veneault-Fourrey C."/>
            <person name="LaButti K."/>
            <person name="Lindquist E.A."/>
            <person name="Lipzen A."/>
            <person name="Lundell T."/>
            <person name="Morin E."/>
            <person name="Murat C."/>
            <person name="Riley R."/>
            <person name="Ohm R."/>
            <person name="Sun H."/>
            <person name="Tunlid A."/>
            <person name="Henrissat B."/>
            <person name="Grigoriev I.V."/>
            <person name="Hibbett D.S."/>
            <person name="Martin F."/>
        </authorList>
    </citation>
    <scope>NUCLEOTIDE SEQUENCE [LARGE SCALE GENOMIC DNA]</scope>
    <source>
        <strain evidence="2">F 1598</strain>
    </source>
</reference>
<organism evidence="1 2">
    <name type="scientific">Piloderma croceum (strain F 1598)</name>
    <dbReference type="NCBI Taxonomy" id="765440"/>
    <lineage>
        <taxon>Eukaryota</taxon>
        <taxon>Fungi</taxon>
        <taxon>Dikarya</taxon>
        <taxon>Basidiomycota</taxon>
        <taxon>Agaricomycotina</taxon>
        <taxon>Agaricomycetes</taxon>
        <taxon>Agaricomycetidae</taxon>
        <taxon>Atheliales</taxon>
        <taxon>Atheliaceae</taxon>
        <taxon>Piloderma</taxon>
    </lineage>
</organism>
<dbReference type="AlphaFoldDB" id="A0A0C3BTI5"/>
<proteinExistence type="predicted"/>
<sequence length="88" mass="10438">MIENVIHDHAPRKNYACFRNREHVLYTHILAGEGHKASRLRSVRVGRFVIFKRHGPYIYRTRQSTNVHPHTGETAIARRLIETFEFQQ</sequence>
<keyword evidence="2" id="KW-1185">Reference proteome</keyword>
<dbReference type="HOGENOM" id="CLU_2469891_0_0_1"/>
<dbReference type="EMBL" id="KN833003">
    <property type="protein sequence ID" value="KIM80607.1"/>
    <property type="molecule type" value="Genomic_DNA"/>
</dbReference>
<evidence type="ECO:0000313" key="2">
    <source>
        <dbReference type="Proteomes" id="UP000054166"/>
    </source>
</evidence>
<accession>A0A0C3BTI5</accession>
<reference evidence="1 2" key="1">
    <citation type="submission" date="2014-04" db="EMBL/GenBank/DDBJ databases">
        <authorList>
            <consortium name="DOE Joint Genome Institute"/>
            <person name="Kuo A."/>
            <person name="Tarkka M."/>
            <person name="Buscot F."/>
            <person name="Kohler A."/>
            <person name="Nagy L.G."/>
            <person name="Floudas D."/>
            <person name="Copeland A."/>
            <person name="Barry K.W."/>
            <person name="Cichocki N."/>
            <person name="Veneault-Fourrey C."/>
            <person name="LaButti K."/>
            <person name="Lindquist E.A."/>
            <person name="Lipzen A."/>
            <person name="Lundell T."/>
            <person name="Morin E."/>
            <person name="Murat C."/>
            <person name="Sun H."/>
            <person name="Tunlid A."/>
            <person name="Henrissat B."/>
            <person name="Grigoriev I.V."/>
            <person name="Hibbett D.S."/>
            <person name="Martin F."/>
            <person name="Nordberg H.P."/>
            <person name="Cantor M.N."/>
            <person name="Hua S.X."/>
        </authorList>
    </citation>
    <scope>NUCLEOTIDE SEQUENCE [LARGE SCALE GENOMIC DNA]</scope>
    <source>
        <strain evidence="1 2">F 1598</strain>
    </source>
</reference>